<proteinExistence type="predicted"/>
<dbReference type="STRING" id="1423796.FC24_GL002164"/>
<comment type="caution">
    <text evidence="1">The sequence shown here is derived from an EMBL/GenBank/DDBJ whole genome shotgun (WGS) entry which is preliminary data.</text>
</comment>
<dbReference type="AlphaFoldDB" id="A0A0R2D063"/>
<gene>
    <name evidence="1" type="ORF">FC24_GL002164</name>
</gene>
<protein>
    <submittedName>
        <fullName evidence="1">Uncharacterized protein</fullName>
    </submittedName>
</protein>
<organism evidence="1 2">
    <name type="scientific">Loigolactobacillus rennini DSM 20253</name>
    <dbReference type="NCBI Taxonomy" id="1423796"/>
    <lineage>
        <taxon>Bacteria</taxon>
        <taxon>Bacillati</taxon>
        <taxon>Bacillota</taxon>
        <taxon>Bacilli</taxon>
        <taxon>Lactobacillales</taxon>
        <taxon>Lactobacillaceae</taxon>
        <taxon>Loigolactobacillus</taxon>
    </lineage>
</organism>
<evidence type="ECO:0000313" key="1">
    <source>
        <dbReference type="EMBL" id="KRM95268.1"/>
    </source>
</evidence>
<reference evidence="1 2" key="1">
    <citation type="journal article" date="2015" name="Genome Announc.">
        <title>Expanding the biotechnology potential of lactobacilli through comparative genomics of 213 strains and associated genera.</title>
        <authorList>
            <person name="Sun Z."/>
            <person name="Harris H.M."/>
            <person name="McCann A."/>
            <person name="Guo C."/>
            <person name="Argimon S."/>
            <person name="Zhang W."/>
            <person name="Yang X."/>
            <person name="Jeffery I.B."/>
            <person name="Cooney J.C."/>
            <person name="Kagawa T.F."/>
            <person name="Liu W."/>
            <person name="Song Y."/>
            <person name="Salvetti E."/>
            <person name="Wrobel A."/>
            <person name="Rasinkangas P."/>
            <person name="Parkhill J."/>
            <person name="Rea M.C."/>
            <person name="O'Sullivan O."/>
            <person name="Ritari J."/>
            <person name="Douillard F.P."/>
            <person name="Paul Ross R."/>
            <person name="Yang R."/>
            <person name="Briner A.E."/>
            <person name="Felis G.E."/>
            <person name="de Vos W.M."/>
            <person name="Barrangou R."/>
            <person name="Klaenhammer T.R."/>
            <person name="Caufield P.W."/>
            <person name="Cui Y."/>
            <person name="Zhang H."/>
            <person name="O'Toole P.W."/>
        </authorList>
    </citation>
    <scope>NUCLEOTIDE SEQUENCE [LARGE SCALE GENOMIC DNA]</scope>
    <source>
        <strain evidence="1 2">DSM 20253</strain>
    </source>
</reference>
<name>A0A0R2D063_9LACO</name>
<evidence type="ECO:0000313" key="2">
    <source>
        <dbReference type="Proteomes" id="UP000051638"/>
    </source>
</evidence>
<accession>A0A0R2D063</accession>
<dbReference type="Proteomes" id="UP000051638">
    <property type="component" value="Unassembled WGS sequence"/>
</dbReference>
<dbReference type="PATRIC" id="fig|1423796.3.peg.2195"/>
<keyword evidence="2" id="KW-1185">Reference proteome</keyword>
<sequence>MEAAMEETKYRLGDLFLIKHRSDITIGVELHGRKEESIAFDGTPLATLFAPGVTVNLTNNEFKAFTETFLNLANKVWKNFKPKEADSFFSDYDEIYDNKFDAEYSCRIGGKFGQFNLYIEGFPAGDTGRIKLHKRVAESFAFDLIKALDKGE</sequence>
<dbReference type="EMBL" id="AYYI01000072">
    <property type="protein sequence ID" value="KRM95268.1"/>
    <property type="molecule type" value="Genomic_DNA"/>
</dbReference>